<accession>A0A5M9RCV7</accession>
<protein>
    <recommendedName>
        <fullName evidence="3">Lipoprotein</fullName>
    </recommendedName>
</protein>
<reference evidence="1 2" key="1">
    <citation type="submission" date="2019-09" db="EMBL/GenBank/DDBJ databases">
        <title>Draft genome sequence of various Type strains from the CCUG.</title>
        <authorList>
            <person name="Pineiro-Iglesias B."/>
            <person name="Tunovic T."/>
            <person name="Unosson C."/>
            <person name="Inganas E."/>
            <person name="Ohlen M."/>
            <person name="Cardew S."/>
            <person name="Jensie-Markopoulos S."/>
            <person name="Salva-Serra F."/>
            <person name="Jaen-Luchoro D."/>
            <person name="Karlsson R."/>
            <person name="Svensson-Stadler L."/>
            <person name="Chun J."/>
            <person name="Moore E."/>
        </authorList>
    </citation>
    <scope>NUCLEOTIDE SEQUENCE [LARGE SCALE GENOMIC DNA]</scope>
    <source>
        <strain evidence="1 2">CCUG 53682T</strain>
    </source>
</reference>
<evidence type="ECO:0000313" key="1">
    <source>
        <dbReference type="EMBL" id="KAA8717808.1"/>
    </source>
</evidence>
<dbReference type="RefSeq" id="WP_150384784.1">
    <property type="nucleotide sequence ID" value="NZ_BAAAFS010000001.1"/>
</dbReference>
<dbReference type="InterPro" id="IPR053740">
    <property type="entry name" value="T3SS_Pilotin"/>
</dbReference>
<dbReference type="PROSITE" id="PS51257">
    <property type="entry name" value="PROKAR_LIPOPROTEIN"/>
    <property type="match status" value="1"/>
</dbReference>
<dbReference type="EMBL" id="VXKB01000001">
    <property type="protein sequence ID" value="KAA8717808.1"/>
    <property type="molecule type" value="Genomic_DNA"/>
</dbReference>
<sequence length="133" mass="14880">MMKRYFFLPVTILSMIVLSMIALTGCVAVSPPPPARLTGHVELQDFRYEQQTLVLTVSSAKKTGEAPVIQQRAGVSVLPYYFDFELPYFTPKDQPLKINVQLLRADHSAVEAEQEQHVVPGNAVNITLNRIPE</sequence>
<name>A0A5M9RCV7_9GAMM</name>
<dbReference type="Gene3D" id="2.60.40.2990">
    <property type="match status" value="1"/>
</dbReference>
<proteinExistence type="predicted"/>
<organism evidence="1 2">
    <name type="scientific">Morganella psychrotolerans</name>
    <dbReference type="NCBI Taxonomy" id="368603"/>
    <lineage>
        <taxon>Bacteria</taxon>
        <taxon>Pseudomonadati</taxon>
        <taxon>Pseudomonadota</taxon>
        <taxon>Gammaproteobacteria</taxon>
        <taxon>Enterobacterales</taxon>
        <taxon>Morganellaceae</taxon>
        <taxon>Morganella</taxon>
    </lineage>
</organism>
<dbReference type="AlphaFoldDB" id="A0A5M9RCV7"/>
<comment type="caution">
    <text evidence="1">The sequence shown here is derived from an EMBL/GenBank/DDBJ whole genome shotgun (WGS) entry which is preliminary data.</text>
</comment>
<evidence type="ECO:0000313" key="2">
    <source>
        <dbReference type="Proteomes" id="UP000322181"/>
    </source>
</evidence>
<dbReference type="Proteomes" id="UP000322181">
    <property type="component" value="Unassembled WGS sequence"/>
</dbReference>
<dbReference type="OrthoDB" id="9940946at2"/>
<evidence type="ECO:0008006" key="3">
    <source>
        <dbReference type="Google" id="ProtNLM"/>
    </source>
</evidence>
<gene>
    <name evidence="1" type="ORF">F4V73_08275</name>
</gene>